<comment type="caution">
    <text evidence="1">The sequence shown here is derived from an EMBL/GenBank/DDBJ whole genome shotgun (WGS) entry which is preliminary data.</text>
</comment>
<dbReference type="GO" id="GO:0003676">
    <property type="term" value="F:nucleic acid binding"/>
    <property type="evidence" value="ECO:0007669"/>
    <property type="project" value="InterPro"/>
</dbReference>
<evidence type="ECO:0008006" key="3">
    <source>
        <dbReference type="Google" id="ProtNLM"/>
    </source>
</evidence>
<gene>
    <name evidence="1" type="ORF">AVEN_104317_1</name>
</gene>
<reference evidence="1 2" key="1">
    <citation type="journal article" date="2019" name="Sci. Rep.">
        <title>Orb-weaving spider Araneus ventricosus genome elucidates the spidroin gene catalogue.</title>
        <authorList>
            <person name="Kono N."/>
            <person name="Nakamura H."/>
            <person name="Ohtoshi R."/>
            <person name="Moran D.A.P."/>
            <person name="Shinohara A."/>
            <person name="Yoshida Y."/>
            <person name="Fujiwara M."/>
            <person name="Mori M."/>
            <person name="Tomita M."/>
            <person name="Arakawa K."/>
        </authorList>
    </citation>
    <scope>NUCLEOTIDE SEQUENCE [LARGE SCALE GENOMIC DNA]</scope>
</reference>
<evidence type="ECO:0000313" key="1">
    <source>
        <dbReference type="EMBL" id="GBL96077.1"/>
    </source>
</evidence>
<organism evidence="1 2">
    <name type="scientific">Araneus ventricosus</name>
    <name type="common">Orbweaver spider</name>
    <name type="synonym">Epeira ventricosa</name>
    <dbReference type="NCBI Taxonomy" id="182803"/>
    <lineage>
        <taxon>Eukaryota</taxon>
        <taxon>Metazoa</taxon>
        <taxon>Ecdysozoa</taxon>
        <taxon>Arthropoda</taxon>
        <taxon>Chelicerata</taxon>
        <taxon>Arachnida</taxon>
        <taxon>Araneae</taxon>
        <taxon>Araneomorphae</taxon>
        <taxon>Entelegynae</taxon>
        <taxon>Araneoidea</taxon>
        <taxon>Araneidae</taxon>
        <taxon>Araneus</taxon>
    </lineage>
</organism>
<dbReference type="OrthoDB" id="9996331at2759"/>
<sequence length="133" mass="15339">MLNDQVIPSMGVFFPDGTGIFQDDNAKIHRALIIQNWFREHEDSLSYMNWSPEIPTFIQLKIFGIYWNTGYGAFISFLPSSVQCLSETLLQIWTAISSETIQSFIETIPCRMRVAIRVKVIQANIKVSDFFPR</sequence>
<keyword evidence="2" id="KW-1185">Reference proteome</keyword>
<dbReference type="InterPro" id="IPR036397">
    <property type="entry name" value="RNaseH_sf"/>
</dbReference>
<dbReference type="Proteomes" id="UP000499080">
    <property type="component" value="Unassembled WGS sequence"/>
</dbReference>
<dbReference type="AlphaFoldDB" id="A0A4Y2BWW6"/>
<proteinExistence type="predicted"/>
<dbReference type="Gene3D" id="3.30.420.10">
    <property type="entry name" value="Ribonuclease H-like superfamily/Ribonuclease H"/>
    <property type="match status" value="1"/>
</dbReference>
<name>A0A4Y2BWW6_ARAVE</name>
<evidence type="ECO:0000313" key="2">
    <source>
        <dbReference type="Proteomes" id="UP000499080"/>
    </source>
</evidence>
<protein>
    <recommendedName>
        <fullName evidence="3">Tc1-like transposase DDE domain-containing protein</fullName>
    </recommendedName>
</protein>
<accession>A0A4Y2BWW6</accession>
<dbReference type="EMBL" id="BGPR01000117">
    <property type="protein sequence ID" value="GBL96077.1"/>
    <property type="molecule type" value="Genomic_DNA"/>
</dbReference>